<feature type="domain" description="NR LBD" evidence="15">
    <location>
        <begin position="170"/>
        <end position="408"/>
    </location>
</feature>
<dbReference type="InterPro" id="IPR001723">
    <property type="entry name" value="Nuclear_hrmn_rcpt"/>
</dbReference>
<evidence type="ECO:0000256" key="8">
    <source>
        <dbReference type="ARBA" id="ARBA00023163"/>
    </source>
</evidence>
<dbReference type="PROSITE" id="PS00031">
    <property type="entry name" value="NUCLEAR_REC_DBD_1"/>
    <property type="match status" value="1"/>
</dbReference>
<dbReference type="OrthoDB" id="5854198at2759"/>
<comment type="subcellular location">
    <subcellularLocation>
        <location evidence="1 12">Nucleus</location>
    </subcellularLocation>
</comment>
<evidence type="ECO:0000256" key="12">
    <source>
        <dbReference type="RuleBase" id="RU004334"/>
    </source>
</evidence>
<feature type="region of interest" description="Disordered" evidence="13">
    <location>
        <begin position="576"/>
        <end position="615"/>
    </location>
</feature>
<evidence type="ECO:0000256" key="10">
    <source>
        <dbReference type="ARBA" id="ARBA00023242"/>
    </source>
</evidence>
<keyword evidence="7 12" id="KW-0238">DNA-binding</keyword>
<dbReference type="Pfam" id="PF00104">
    <property type="entry name" value="Hormone_recep"/>
    <property type="match status" value="1"/>
</dbReference>
<dbReference type="InterPro" id="IPR000536">
    <property type="entry name" value="Nucl_hrmn_rcpt_lig-bd"/>
</dbReference>
<dbReference type="SUPFAM" id="SSF48508">
    <property type="entry name" value="Nuclear receptor ligand-binding domain"/>
    <property type="match status" value="1"/>
</dbReference>
<dbReference type="CDD" id="cd06157">
    <property type="entry name" value="NR_LBD"/>
    <property type="match status" value="1"/>
</dbReference>
<comment type="caution">
    <text evidence="16">The sequence shown here is derived from an EMBL/GenBank/DDBJ whole genome shotgun (WGS) entry which is preliminary data.</text>
</comment>
<dbReference type="GO" id="GO:0000978">
    <property type="term" value="F:RNA polymerase II cis-regulatory region sequence-specific DNA binding"/>
    <property type="evidence" value="ECO:0007669"/>
    <property type="project" value="InterPro"/>
</dbReference>
<keyword evidence="3 12" id="KW-0479">Metal-binding</keyword>
<evidence type="ECO:0000259" key="14">
    <source>
        <dbReference type="PROSITE" id="PS51030"/>
    </source>
</evidence>
<feature type="region of interest" description="Disordered" evidence="13">
    <location>
        <begin position="100"/>
        <end position="123"/>
    </location>
</feature>
<dbReference type="Gene3D" id="1.10.565.10">
    <property type="entry name" value="Retinoid X Receptor"/>
    <property type="match status" value="1"/>
</dbReference>
<protein>
    <submittedName>
        <fullName evidence="16">Zinc finger and Nuclear hormone receptor domain containing protein</fullName>
    </submittedName>
</protein>
<keyword evidence="5 12" id="KW-0862">Zinc</keyword>
<keyword evidence="8 12" id="KW-0804">Transcription</keyword>
<dbReference type="GO" id="GO:0003700">
    <property type="term" value="F:DNA-binding transcription factor activity"/>
    <property type="evidence" value="ECO:0007669"/>
    <property type="project" value="InterPro"/>
</dbReference>
<dbReference type="Gene3D" id="3.30.50.10">
    <property type="entry name" value="Erythroid Transcription Factor GATA-1, subunit A"/>
    <property type="match status" value="1"/>
</dbReference>
<dbReference type="InterPro" id="IPR013088">
    <property type="entry name" value="Znf_NHR/GATA"/>
</dbReference>
<comment type="similarity">
    <text evidence="2 12">Belongs to the nuclear hormone receptor family.</text>
</comment>
<feature type="region of interest" description="Disordered" evidence="13">
    <location>
        <begin position="519"/>
        <end position="542"/>
    </location>
</feature>
<dbReference type="CDD" id="cd06960">
    <property type="entry name" value="NR_DBD_HNF4A"/>
    <property type="match status" value="1"/>
</dbReference>
<feature type="compositionally biased region" description="Polar residues" evidence="13">
    <location>
        <begin position="576"/>
        <end position="589"/>
    </location>
</feature>
<evidence type="ECO:0000256" key="7">
    <source>
        <dbReference type="ARBA" id="ARBA00023125"/>
    </source>
</evidence>
<organism evidence="16">
    <name type="scientific">Haemonchus contortus</name>
    <name type="common">Barber pole worm</name>
    <dbReference type="NCBI Taxonomy" id="6289"/>
    <lineage>
        <taxon>Eukaryota</taxon>
        <taxon>Metazoa</taxon>
        <taxon>Ecdysozoa</taxon>
        <taxon>Nematoda</taxon>
        <taxon>Chromadorea</taxon>
        <taxon>Rhabditida</taxon>
        <taxon>Rhabditina</taxon>
        <taxon>Rhabditomorpha</taxon>
        <taxon>Strongyloidea</taxon>
        <taxon>Trichostrongylidae</taxon>
        <taxon>Haemonchus</taxon>
    </lineage>
</organism>
<evidence type="ECO:0000256" key="11">
    <source>
        <dbReference type="ARBA" id="ARBA00037512"/>
    </source>
</evidence>
<dbReference type="Pfam" id="PF00105">
    <property type="entry name" value="zf-C4"/>
    <property type="match status" value="1"/>
</dbReference>
<feature type="compositionally biased region" description="Polar residues" evidence="13">
    <location>
        <begin position="525"/>
        <end position="540"/>
    </location>
</feature>
<accession>W6NDJ4</accession>
<dbReference type="GO" id="GO:0008270">
    <property type="term" value="F:zinc ion binding"/>
    <property type="evidence" value="ECO:0007669"/>
    <property type="project" value="UniProtKB-KW"/>
</dbReference>
<comment type="function">
    <text evidence="11">Orphan nuclear receptor.</text>
</comment>
<feature type="compositionally biased region" description="Basic and acidic residues" evidence="13">
    <location>
        <begin position="100"/>
        <end position="109"/>
    </location>
</feature>
<evidence type="ECO:0000256" key="5">
    <source>
        <dbReference type="ARBA" id="ARBA00022833"/>
    </source>
</evidence>
<evidence type="ECO:0000256" key="9">
    <source>
        <dbReference type="ARBA" id="ARBA00023170"/>
    </source>
</evidence>
<keyword evidence="10 12" id="KW-0539">Nucleus</keyword>
<keyword evidence="6 12" id="KW-0805">Transcription regulation</keyword>
<evidence type="ECO:0000256" key="4">
    <source>
        <dbReference type="ARBA" id="ARBA00022771"/>
    </source>
</evidence>
<dbReference type="PROSITE" id="PS51843">
    <property type="entry name" value="NR_LBD"/>
    <property type="match status" value="1"/>
</dbReference>
<dbReference type="EMBL" id="CAVP010058845">
    <property type="protein sequence ID" value="CDL95241.1"/>
    <property type="molecule type" value="Genomic_DNA"/>
</dbReference>
<gene>
    <name evidence="16" type="ORF">HCOI_01406200</name>
</gene>
<evidence type="ECO:0000256" key="3">
    <source>
        <dbReference type="ARBA" id="ARBA00022723"/>
    </source>
</evidence>
<dbReference type="GO" id="GO:0005634">
    <property type="term" value="C:nucleus"/>
    <property type="evidence" value="ECO:0007669"/>
    <property type="project" value="UniProtKB-SubCell"/>
</dbReference>
<reference evidence="16" key="1">
    <citation type="submission" date="2013-03" db="EMBL/GenBank/DDBJ databases">
        <authorList>
            <person name="Aslett M."/>
        </authorList>
    </citation>
    <scope>NUCLEOTIDE SEQUENCE [LARGE SCALE GENOMIC DNA]</scope>
    <source>
        <strain evidence="16">ISE/inbred ISE</strain>
    </source>
</reference>
<name>W6NDJ4_HAECO</name>
<keyword evidence="9 12" id="KW-0675">Receptor</keyword>
<dbReference type="PRINTS" id="PR00047">
    <property type="entry name" value="STROIDFINGER"/>
</dbReference>
<evidence type="ECO:0000313" key="16">
    <source>
        <dbReference type="EMBL" id="CDL95241.1"/>
    </source>
</evidence>
<dbReference type="PROSITE" id="PS51030">
    <property type="entry name" value="NUCLEAR_REC_DBD_2"/>
    <property type="match status" value="1"/>
</dbReference>
<keyword evidence="4 12" id="KW-0863">Zinc-finger</keyword>
<evidence type="ECO:0000256" key="13">
    <source>
        <dbReference type="SAM" id="MobiDB-lite"/>
    </source>
</evidence>
<dbReference type="InterPro" id="IPR001628">
    <property type="entry name" value="Znf_hrmn_rcpt"/>
</dbReference>
<reference evidence="16" key="2">
    <citation type="submission" date="2013-05" db="EMBL/GenBank/DDBJ databases">
        <title>The genome and transcriptome of Haemonchus contortus: a key model parasite for drug and vaccine discovery.</title>
        <authorList>
            <person name="Laing R."/>
            <person name="Kikuchi T."/>
            <person name="Martinelli A."/>
            <person name="Tsai I.J."/>
            <person name="Beech R.N."/>
            <person name="Redman E."/>
            <person name="Holroyd N."/>
            <person name="Bartley D.J."/>
            <person name="Beasley H."/>
            <person name="Britton C."/>
            <person name="Curran D."/>
            <person name="Devaney E."/>
            <person name="Gilabert A."/>
            <person name="Jackson F."/>
            <person name="Hunt M."/>
            <person name="Johnston S."/>
            <person name="Kryukov I."/>
            <person name="Li K."/>
            <person name="Morrison A.A."/>
            <person name="Reid A.J."/>
            <person name="Sargison N."/>
            <person name="Saunders G."/>
            <person name="Wasmuth J.D."/>
            <person name="Wolstenholme A."/>
            <person name="Berriman M."/>
            <person name="Gilleard J.S."/>
            <person name="Cotton J.A."/>
        </authorList>
    </citation>
    <scope>NUCLEOTIDE SEQUENCE [LARGE SCALE GENOMIC DNA]</scope>
    <source>
        <strain evidence="16">ISE/inbred ISE</strain>
    </source>
</reference>
<dbReference type="SMART" id="SM00430">
    <property type="entry name" value="HOLI"/>
    <property type="match status" value="1"/>
</dbReference>
<evidence type="ECO:0000256" key="2">
    <source>
        <dbReference type="ARBA" id="ARBA00005993"/>
    </source>
</evidence>
<dbReference type="InterPro" id="IPR052496">
    <property type="entry name" value="Orphan_Nuclear_Rcpt"/>
</dbReference>
<dbReference type="PRINTS" id="PR00398">
    <property type="entry name" value="STRDHORMONER"/>
</dbReference>
<sequence length="643" mass="72861">MSLVIATNTESSQNKVTPQSQKFRCIDMDVCRVCGDGNAKTHYGVVTCFGCKGFFRRTLKRPSEYQCRHNGTCVVDRHERNSCRYCRFKKCIEVGMDPKAVRPDRDATGRHYQGRQRRSKLSADDEGEVDAEWIRKLPVDMRTTLMQIMNIDLMVGSGDGNRDGMASYPLNFTSIRQLLEDPSVLDGKRTEMRYDSFREVEAGELPAVAHRNLLSAIDWVDHLFDIIDIQNLDDKVATVKHCFAPLMVFGYSVVTAKNTKQPDIVCVCNFGHVKRDCCLRWTEPYHFANRLAERSIDELISPFRRMNIKEEEAALLKAIIIANPYIQGLSSEASEAIADLRDRLQETLYHVVRETHPKEVASARFGNLLLFIPSVMMLGTVVCDNLEIVDSFGHMPDRLMHDVLQEFIAEDISTNSMETNGLSQQPQLPSEPNMLHSASSTSIESLSSYSYNNGGSGLPYNNSLPSTLSNFEVSINGASSMPNLDQMPDCDPDYNVTLTPDMYCDMRQAMSMTQTMDGSMGMDRVQQSNDSLPNSPSAESRPSFYIESSRHTFTVTTNVDNRYPFYQGGPCPNNCISGVTPPEQTGAHSQQQQQHQQQQQQQHQQQQQQQQPHLCKSHSLPTEYYDCDPYSNQQRMDYEDAYY</sequence>
<feature type="compositionally biased region" description="Low complexity" evidence="13">
    <location>
        <begin position="590"/>
        <end position="611"/>
    </location>
</feature>
<evidence type="ECO:0000259" key="15">
    <source>
        <dbReference type="PROSITE" id="PS51843"/>
    </source>
</evidence>
<dbReference type="AlphaFoldDB" id="W6NDJ4"/>
<dbReference type="InterPro" id="IPR049636">
    <property type="entry name" value="HNF4-like_DBD"/>
</dbReference>
<evidence type="ECO:0000256" key="1">
    <source>
        <dbReference type="ARBA" id="ARBA00004123"/>
    </source>
</evidence>
<feature type="domain" description="Nuclear receptor" evidence="14">
    <location>
        <begin position="28"/>
        <end position="103"/>
    </location>
</feature>
<evidence type="ECO:0000256" key="6">
    <source>
        <dbReference type="ARBA" id="ARBA00023015"/>
    </source>
</evidence>
<dbReference type="SUPFAM" id="SSF57716">
    <property type="entry name" value="Glucocorticoid receptor-like (DNA-binding domain)"/>
    <property type="match status" value="1"/>
</dbReference>
<proteinExistence type="inferred from homology"/>
<dbReference type="FunFam" id="3.30.50.10:FF:000030">
    <property type="entry name" value="Nuclear Hormone Receptor family"/>
    <property type="match status" value="1"/>
</dbReference>
<dbReference type="PANTHER" id="PTHR47519:SF4">
    <property type="entry name" value="NUCLEAR HORMONE RECEPTOR FAMILY"/>
    <property type="match status" value="1"/>
</dbReference>
<dbReference type="SMART" id="SM00399">
    <property type="entry name" value="ZnF_C4"/>
    <property type="match status" value="1"/>
</dbReference>
<dbReference type="PANTHER" id="PTHR47519">
    <property type="entry name" value="NUCLEAR HORMONE RECEPTOR FAMILY MEMBER NHR-31-RELATED"/>
    <property type="match status" value="1"/>
</dbReference>
<dbReference type="InterPro" id="IPR035500">
    <property type="entry name" value="NHR-like_dom_sf"/>
</dbReference>